<keyword evidence="2" id="KW-1185">Reference proteome</keyword>
<comment type="caution">
    <text evidence="1">The sequence shown here is derived from an EMBL/GenBank/DDBJ whole genome shotgun (WGS) entry which is preliminary data.</text>
</comment>
<dbReference type="EMBL" id="JBBPBN010000020">
    <property type="protein sequence ID" value="KAK9016474.1"/>
    <property type="molecule type" value="Genomic_DNA"/>
</dbReference>
<protein>
    <recommendedName>
        <fullName evidence="3">S-protein homolog</fullName>
    </recommendedName>
</protein>
<dbReference type="Proteomes" id="UP001396334">
    <property type="component" value="Unassembled WGS sequence"/>
</dbReference>
<sequence length="83" mass="9528">MLVLGSKPLWFKIVRISDSMHDSWPGCSEEGYEDGFYDGCYRRYHCEISDSKSWEWSQSDDLVLSTYNIFVHDPSVSACGGLH</sequence>
<organism evidence="1 2">
    <name type="scientific">Hibiscus sabdariffa</name>
    <name type="common">roselle</name>
    <dbReference type="NCBI Taxonomy" id="183260"/>
    <lineage>
        <taxon>Eukaryota</taxon>
        <taxon>Viridiplantae</taxon>
        <taxon>Streptophyta</taxon>
        <taxon>Embryophyta</taxon>
        <taxon>Tracheophyta</taxon>
        <taxon>Spermatophyta</taxon>
        <taxon>Magnoliopsida</taxon>
        <taxon>eudicotyledons</taxon>
        <taxon>Gunneridae</taxon>
        <taxon>Pentapetalae</taxon>
        <taxon>rosids</taxon>
        <taxon>malvids</taxon>
        <taxon>Malvales</taxon>
        <taxon>Malvaceae</taxon>
        <taxon>Malvoideae</taxon>
        <taxon>Hibiscus</taxon>
    </lineage>
</organism>
<proteinExistence type="predicted"/>
<reference evidence="1 2" key="1">
    <citation type="journal article" date="2024" name="G3 (Bethesda)">
        <title>Genome assembly of Hibiscus sabdariffa L. provides insights into metabolisms of medicinal natural products.</title>
        <authorList>
            <person name="Kim T."/>
        </authorList>
    </citation>
    <scope>NUCLEOTIDE SEQUENCE [LARGE SCALE GENOMIC DNA]</scope>
    <source>
        <strain evidence="1">TK-2024</strain>
        <tissue evidence="1">Old leaves</tissue>
    </source>
</reference>
<name>A0ABR2RUQ3_9ROSI</name>
<evidence type="ECO:0008006" key="3">
    <source>
        <dbReference type="Google" id="ProtNLM"/>
    </source>
</evidence>
<evidence type="ECO:0000313" key="2">
    <source>
        <dbReference type="Proteomes" id="UP001396334"/>
    </source>
</evidence>
<accession>A0ABR2RUQ3</accession>
<evidence type="ECO:0000313" key="1">
    <source>
        <dbReference type="EMBL" id="KAK9016474.1"/>
    </source>
</evidence>
<gene>
    <name evidence="1" type="ORF">V6N11_078970</name>
</gene>